<dbReference type="InParanoid" id="A0A448YMW5"/>
<dbReference type="EMBL" id="CAACVR010000021">
    <property type="protein sequence ID" value="VEU22250.1"/>
    <property type="molecule type" value="Genomic_DNA"/>
</dbReference>
<dbReference type="Proteomes" id="UP000290900">
    <property type="component" value="Unassembled WGS sequence"/>
</dbReference>
<feature type="region of interest" description="Disordered" evidence="1">
    <location>
        <begin position="893"/>
        <end position="943"/>
    </location>
</feature>
<feature type="compositionally biased region" description="Polar residues" evidence="1">
    <location>
        <begin position="694"/>
        <end position="703"/>
    </location>
</feature>
<feature type="compositionally biased region" description="Polar residues" evidence="1">
    <location>
        <begin position="934"/>
        <end position="943"/>
    </location>
</feature>
<feature type="compositionally biased region" description="Low complexity" evidence="1">
    <location>
        <begin position="716"/>
        <end position="748"/>
    </location>
</feature>
<dbReference type="OrthoDB" id="3996734at2759"/>
<dbReference type="STRING" id="13370.A0A448YMW5"/>
<feature type="region of interest" description="Disordered" evidence="1">
    <location>
        <begin position="1"/>
        <end position="80"/>
    </location>
</feature>
<dbReference type="AlphaFoldDB" id="A0A448YMW5"/>
<feature type="compositionally biased region" description="Low complexity" evidence="1">
    <location>
        <begin position="904"/>
        <end position="932"/>
    </location>
</feature>
<feature type="compositionally biased region" description="Polar residues" evidence="1">
    <location>
        <begin position="1046"/>
        <end position="1055"/>
    </location>
</feature>
<sequence>MNAELPDVVEEANSDLPDGSAALVNIPLSGSSSGSLSTLSSFGEGTGKNPVPGASPGQPGSSRQTVDSTVVPGPASMARQSSSVVSSTSVAGAPSSFAYPVDESQILDGKARQFLVNKLVEQKGIIFTEYNDIQLKLFDVDSTLSPLEFDKLAAKLDPQSKILLCEKVKLIYGFNSLAPFIVRLINILNFSTFFSIFDITSNIKLYGFYSLNYTNPVEILVKQIRHDLFIVKSFKEFTIQEMKREHDFHLPYKEFKRLNLNDGNLVVVKILFKNEQKPIDLSLIKPLLPRIKLLHLSLESEAKLKPFNDMIDQYGTHLKYLKFGVNRGTFKKIPIRNSIEVMKLVNIDNLNFINDLKECQSLDVFFDNWELRRNCDIKFQQNFIIKFNVMQRIQNLRTLNIFHTYLDSKDLNKLKMFPNLTYSKISYVILDNDGFDMSECKKLQELKIHFTYHKQVEEADKGEDPASNIQWPPNVKKLSVTIHNIKNLVQNFSIRLNILKKIAKPLPPSVVDLCIDISYDTGGSGPELYSISRDDILKISLLINQILTNNLENLKLKGISRYNYKIGKPLIFSAINFPASLKLLSLNDFILDYNFINLPKLKKLYFEHSLFDSDFRLPDSDEILIEKCTFKDLAHLPDKSTKIEFKMCTFRKIPSYNGDVSNVVINNCRVMEQPTNNIFQFQQQLQMRRDDSSEGQQGQSPAQGQLHGGQRHSARQNGSQNGQNDKNNQNGLPSKSFPSAPALSASSSMDGTIGSQPRHRQQGARQSPELHRHIRQKTAPPSQQPSMFVPNFVQQSRQSEFAMFPSSSLGPLSNSSNGQVNNSGIPDSVPPMKPSASMGQIMSQNQQGGVGFNDYDYLNGGSQFSNFIDRDLELRLNGLSLSNSSPYMTYPPVIGGNTQGRHINSPPLMSLSMSPSASSQQQNQQQNQQGGSDSHPNSRSANRFSGLMSQFSQPAMSQMQPASGYGMSSPSFDGSFMSSASKANFGYFMNENNLQGYMPPFQQQQQQQQPLRPGTFSKQQGQQVGRSSGIVPKDGSFNELLEMPRANTSGVTDSF</sequence>
<evidence type="ECO:0000256" key="1">
    <source>
        <dbReference type="SAM" id="MobiDB-lite"/>
    </source>
</evidence>
<reference evidence="2 3" key="1">
    <citation type="submission" date="2018-12" db="EMBL/GenBank/DDBJ databases">
        <authorList>
            <person name="Tiukova I."/>
            <person name="Dainat J."/>
        </authorList>
    </citation>
    <scope>NUCLEOTIDE SEQUENCE [LARGE SCALE GENOMIC DNA]</scope>
</reference>
<feature type="compositionally biased region" description="Low complexity" evidence="1">
    <location>
        <begin position="28"/>
        <end position="43"/>
    </location>
</feature>
<proteinExistence type="predicted"/>
<accession>A0A448YMW5</accession>
<evidence type="ECO:0000313" key="3">
    <source>
        <dbReference type="Proteomes" id="UP000290900"/>
    </source>
</evidence>
<name>A0A448YMW5_BRENA</name>
<protein>
    <submittedName>
        <fullName evidence="2">DEKNAAC103245</fullName>
    </submittedName>
</protein>
<feature type="compositionally biased region" description="Polar residues" evidence="1">
    <location>
        <begin position="58"/>
        <end position="68"/>
    </location>
</feature>
<gene>
    <name evidence="2" type="ORF">BRENAR_LOCUS2981</name>
</gene>
<keyword evidence="3" id="KW-1185">Reference proteome</keyword>
<organism evidence="2 3">
    <name type="scientific">Brettanomyces naardenensis</name>
    <name type="common">Yeast</name>
    <dbReference type="NCBI Taxonomy" id="13370"/>
    <lineage>
        <taxon>Eukaryota</taxon>
        <taxon>Fungi</taxon>
        <taxon>Dikarya</taxon>
        <taxon>Ascomycota</taxon>
        <taxon>Saccharomycotina</taxon>
        <taxon>Pichiomycetes</taxon>
        <taxon>Pichiales</taxon>
        <taxon>Pichiaceae</taxon>
        <taxon>Brettanomyces</taxon>
    </lineage>
</organism>
<evidence type="ECO:0000313" key="2">
    <source>
        <dbReference type="EMBL" id="VEU22250.1"/>
    </source>
</evidence>
<feature type="region of interest" description="Disordered" evidence="1">
    <location>
        <begin position="1002"/>
        <end position="1055"/>
    </location>
</feature>
<feature type="compositionally biased region" description="Polar residues" evidence="1">
    <location>
        <begin position="1016"/>
        <end position="1026"/>
    </location>
</feature>
<feature type="region of interest" description="Disordered" evidence="1">
    <location>
        <begin position="684"/>
        <end position="787"/>
    </location>
</feature>